<dbReference type="STRING" id="224013.ACX27_16280"/>
<dbReference type="KEGG" id="npz:ACX27_16280"/>
<sequence>MGNAIAFPWEQEVIIHHSQRILKSFQYWTGNSLLDESDSPKEIAQALFEAPFVLVSHGTEADPIFNYGNRQALAQWELTWEEFIQTPSRKTAEEIAQAERDRLLSEATAKGFCHFSGIRITSTGKRFYIQDGILWNLVDEQHHYCGQAAVYSECTFIADDK</sequence>
<keyword evidence="3" id="KW-1185">Reference proteome</keyword>
<dbReference type="Pfam" id="PF08670">
    <property type="entry name" value="MEKHLA"/>
    <property type="match status" value="1"/>
</dbReference>
<gene>
    <name evidence="2" type="ORF">ACX27_16280</name>
</gene>
<dbReference type="Proteomes" id="UP000062645">
    <property type="component" value="Chromosome"/>
</dbReference>
<dbReference type="EMBL" id="CP012036">
    <property type="protein sequence ID" value="ALF54047.1"/>
    <property type="molecule type" value="Genomic_DNA"/>
</dbReference>
<proteinExistence type="predicted"/>
<accession>A0A0M3V5P9</accession>
<reference evidence="2 3" key="2">
    <citation type="journal article" date="2016" name="Genome Announc.">
        <title>Draft Genome Sequence of the N2-Fixing Cyanobacterium Nostoc piscinale CENA21, Isolated from the Brazilian Amazon Floodplain.</title>
        <authorList>
            <person name="Leao T."/>
            <person name="Guimaraes P.I."/>
            <person name="de Melo A.G."/>
            <person name="Ramos R.T."/>
            <person name="Leao P.N."/>
            <person name="Silva A."/>
            <person name="Fiore M.F."/>
            <person name="Schneider M.P."/>
        </authorList>
    </citation>
    <scope>NUCLEOTIDE SEQUENCE [LARGE SCALE GENOMIC DNA]</scope>
    <source>
        <strain evidence="2 3">CENA21</strain>
    </source>
</reference>
<dbReference type="PATRIC" id="fig|224013.5.peg.3888"/>
<dbReference type="OrthoDB" id="9794448at2"/>
<protein>
    <submittedName>
        <fullName evidence="2">MEKHLA domain-containing protein</fullName>
    </submittedName>
</protein>
<organism evidence="2 3">
    <name type="scientific">Nostoc piscinale CENA21</name>
    <dbReference type="NCBI Taxonomy" id="224013"/>
    <lineage>
        <taxon>Bacteria</taxon>
        <taxon>Bacillati</taxon>
        <taxon>Cyanobacteriota</taxon>
        <taxon>Cyanophyceae</taxon>
        <taxon>Nostocales</taxon>
        <taxon>Nostocaceae</taxon>
        <taxon>Nostoc</taxon>
    </lineage>
</organism>
<evidence type="ECO:0000313" key="3">
    <source>
        <dbReference type="Proteomes" id="UP000062645"/>
    </source>
</evidence>
<feature type="domain" description="MEKHLA" evidence="1">
    <location>
        <begin position="16"/>
        <end position="155"/>
    </location>
</feature>
<reference evidence="3" key="1">
    <citation type="submission" date="2015-07" db="EMBL/GenBank/DDBJ databases">
        <title>Genome Of Nitrogen-Fixing Cyanobacterium Nostoc piscinale CENA21 From Solimoes/Amazon River Floodplain Sediments And Comparative Genomics To Uncover Biosynthetic Natural Products Potential.</title>
        <authorList>
            <person name="Leao T.F."/>
            <person name="Leao P.N."/>
            <person name="Guimaraes P.I."/>
            <person name="de Melo A.G.C."/>
            <person name="Ramos R.T.J."/>
            <person name="Silva A."/>
            <person name="Fiore M.F."/>
            <person name="Schneider M.P.C."/>
        </authorList>
    </citation>
    <scope>NUCLEOTIDE SEQUENCE [LARGE SCALE GENOMIC DNA]</scope>
    <source>
        <strain evidence="3">CENA21</strain>
    </source>
</reference>
<dbReference type="RefSeq" id="WP_062294396.1">
    <property type="nucleotide sequence ID" value="NZ_CP012036.1"/>
</dbReference>
<evidence type="ECO:0000313" key="2">
    <source>
        <dbReference type="EMBL" id="ALF54047.1"/>
    </source>
</evidence>
<dbReference type="InterPro" id="IPR013978">
    <property type="entry name" value="MEKHLA"/>
</dbReference>
<name>A0A0M3V5P9_9NOSO</name>
<dbReference type="AlphaFoldDB" id="A0A0M3V5P9"/>
<evidence type="ECO:0000259" key="1">
    <source>
        <dbReference type="Pfam" id="PF08670"/>
    </source>
</evidence>